<reference evidence="2 3" key="1">
    <citation type="submission" date="2019-04" db="EMBL/GenBank/DDBJ databases">
        <title>Crenobacter sp. nov.</title>
        <authorList>
            <person name="Shi S."/>
        </authorList>
    </citation>
    <scope>NUCLEOTIDE SEQUENCE [LARGE SCALE GENOMIC DNA]</scope>
    <source>
        <strain evidence="2 3">GY 70310</strain>
    </source>
</reference>
<dbReference type="InterPro" id="IPR007383">
    <property type="entry name" value="DUF445"/>
</dbReference>
<feature type="transmembrane region" description="Helical" evidence="1">
    <location>
        <begin position="56"/>
        <end position="79"/>
    </location>
</feature>
<dbReference type="PANTHER" id="PTHR38442">
    <property type="entry name" value="INNER MEMBRANE PROTEIN-RELATED"/>
    <property type="match status" value="1"/>
</dbReference>
<name>A0A4V4N967_9NEIS</name>
<keyword evidence="1" id="KW-1133">Transmembrane helix</keyword>
<sequence>MKGGGAMPAWKMNDDDLERHAALGRMKAFALALLLAALVLALVARANEGAHPAWSYVAAFAEAATVGALADWFAVVALFRRPFGLPIWHTAIIPRSKARIARNLGSFVVEHFFTAEALTRRLAAINPAARAGEYLADDANAARIARMLSSALGGLLSSANDAALRGWFSRRLGDALRSEQTADAIAGLAVSALDAKRRQALASYALAKAADKLADPVLREQLVERLTEVLHLEDVKVMGVSLGGTLRPLARSLAERLIARCAGELSAAYADEHHPWRQPCDDALRHAIDRLQSDAGYRRALASGLAALACDDAWAAATDQLWGALREALLEEVRGEAGERWLGGLLRELGVHLSADARLQGRINRRLLAVLPGLIEPYRPSIGRFIAEKLDSWSEEEVSERIELAIGRDLQFIRVNGTLVGGLIGLALYGLSRLFA</sequence>
<dbReference type="Proteomes" id="UP000308891">
    <property type="component" value="Unassembled WGS sequence"/>
</dbReference>
<accession>A0A4V4N967</accession>
<comment type="caution">
    <text evidence="2">The sequence shown here is derived from an EMBL/GenBank/DDBJ whole genome shotgun (WGS) entry which is preliminary data.</text>
</comment>
<evidence type="ECO:0000313" key="3">
    <source>
        <dbReference type="Proteomes" id="UP000308891"/>
    </source>
</evidence>
<evidence type="ECO:0000313" key="2">
    <source>
        <dbReference type="EMBL" id="TIC87223.1"/>
    </source>
</evidence>
<organism evidence="2 3">
    <name type="scientific">Crenobacter intestini</name>
    <dbReference type="NCBI Taxonomy" id="2563443"/>
    <lineage>
        <taxon>Bacteria</taxon>
        <taxon>Pseudomonadati</taxon>
        <taxon>Pseudomonadota</taxon>
        <taxon>Betaproteobacteria</taxon>
        <taxon>Neisseriales</taxon>
        <taxon>Neisseriaceae</taxon>
        <taxon>Crenobacter</taxon>
    </lineage>
</organism>
<dbReference type="PANTHER" id="PTHR38442:SF1">
    <property type="entry name" value="INNER MEMBRANE PROTEIN"/>
    <property type="match status" value="1"/>
</dbReference>
<keyword evidence="3" id="KW-1185">Reference proteome</keyword>
<gene>
    <name evidence="2" type="ORF">E5K04_02045</name>
</gene>
<dbReference type="Pfam" id="PF04286">
    <property type="entry name" value="DUF445"/>
    <property type="match status" value="1"/>
</dbReference>
<keyword evidence="1" id="KW-0812">Transmembrane</keyword>
<protein>
    <submittedName>
        <fullName evidence="2">DUF445 domain-containing protein</fullName>
    </submittedName>
</protein>
<dbReference type="EMBL" id="STGJ01000001">
    <property type="protein sequence ID" value="TIC87223.1"/>
    <property type="molecule type" value="Genomic_DNA"/>
</dbReference>
<dbReference type="AlphaFoldDB" id="A0A4V4N967"/>
<dbReference type="GO" id="GO:0005886">
    <property type="term" value="C:plasma membrane"/>
    <property type="evidence" value="ECO:0007669"/>
    <property type="project" value="TreeGrafter"/>
</dbReference>
<proteinExistence type="predicted"/>
<keyword evidence="1" id="KW-0472">Membrane</keyword>
<evidence type="ECO:0000256" key="1">
    <source>
        <dbReference type="SAM" id="Phobius"/>
    </source>
</evidence>
<dbReference type="OrthoDB" id="9769590at2"/>